<gene>
    <name evidence="1" type="ORF">E3N88_39235</name>
</gene>
<protein>
    <submittedName>
        <fullName evidence="1">Uncharacterized protein</fullName>
    </submittedName>
</protein>
<comment type="caution">
    <text evidence="1">The sequence shown here is derived from an EMBL/GenBank/DDBJ whole genome shotgun (WGS) entry which is preliminary data.</text>
</comment>
<dbReference type="EMBL" id="SZYD01000018">
    <property type="protein sequence ID" value="KAD2805858.1"/>
    <property type="molecule type" value="Genomic_DNA"/>
</dbReference>
<organism evidence="1 2">
    <name type="scientific">Mikania micrantha</name>
    <name type="common">bitter vine</name>
    <dbReference type="NCBI Taxonomy" id="192012"/>
    <lineage>
        <taxon>Eukaryota</taxon>
        <taxon>Viridiplantae</taxon>
        <taxon>Streptophyta</taxon>
        <taxon>Embryophyta</taxon>
        <taxon>Tracheophyta</taxon>
        <taxon>Spermatophyta</taxon>
        <taxon>Magnoliopsida</taxon>
        <taxon>eudicotyledons</taxon>
        <taxon>Gunneridae</taxon>
        <taxon>Pentapetalae</taxon>
        <taxon>asterids</taxon>
        <taxon>campanulids</taxon>
        <taxon>Asterales</taxon>
        <taxon>Asteraceae</taxon>
        <taxon>Asteroideae</taxon>
        <taxon>Heliantheae alliance</taxon>
        <taxon>Eupatorieae</taxon>
        <taxon>Mikania</taxon>
    </lineage>
</organism>
<evidence type="ECO:0000313" key="2">
    <source>
        <dbReference type="Proteomes" id="UP000326396"/>
    </source>
</evidence>
<name>A0A5N6LW89_9ASTR</name>
<dbReference type="OrthoDB" id="1923282at2759"/>
<sequence>MEDLKVLPPVTVIPTGSVASKITGDNALESDFVEQEESSITFKVLRCGCSSKKSFKRQYLHLKDADRPHVSPGNPWIQPFRNGSLKRLGSTATSLQYPVPNPVSTCSNTEVMDQNFEDTSCYRKRVRASKSCDSSNDQVVPHCTSAATEIPNSHVSSKKLVRFGNAGCDLKWMTVLKAHNQCIE</sequence>
<accession>A0A5N6LW89</accession>
<keyword evidence="2" id="KW-1185">Reference proteome</keyword>
<proteinExistence type="predicted"/>
<dbReference type="Proteomes" id="UP000326396">
    <property type="component" value="Linkage Group LG8"/>
</dbReference>
<evidence type="ECO:0000313" key="1">
    <source>
        <dbReference type="EMBL" id="KAD2805858.1"/>
    </source>
</evidence>
<reference evidence="1 2" key="1">
    <citation type="submission" date="2019-05" db="EMBL/GenBank/DDBJ databases">
        <title>Mikania micrantha, genome provides insights into the molecular mechanism of rapid growth.</title>
        <authorList>
            <person name="Liu B."/>
        </authorList>
    </citation>
    <scope>NUCLEOTIDE SEQUENCE [LARGE SCALE GENOMIC DNA]</scope>
    <source>
        <strain evidence="1">NLD-2019</strain>
        <tissue evidence="1">Leaf</tissue>
    </source>
</reference>
<dbReference type="AlphaFoldDB" id="A0A5N6LW89"/>